<dbReference type="InterPro" id="IPR003591">
    <property type="entry name" value="Leu-rich_rpt_typical-subtyp"/>
</dbReference>
<evidence type="ECO:0000313" key="4">
    <source>
        <dbReference type="Proteomes" id="UP001204833"/>
    </source>
</evidence>
<dbReference type="Gene3D" id="3.80.10.10">
    <property type="entry name" value="Ribonuclease Inhibitor"/>
    <property type="match status" value="2"/>
</dbReference>
<reference evidence="3 4" key="1">
    <citation type="journal article" date="2022" name="DNA Res.">
        <title>Genome analysis of five recently described species of the CUG-Ser clade uncovers Candida theae as a new hybrid lineage with pathogenic potential in the Candida parapsilosis species complex.</title>
        <authorList>
            <person name="Mixao V."/>
            <person name="Del Olmo V."/>
            <person name="Hegedusova E."/>
            <person name="Saus E."/>
            <person name="Pryszcz L."/>
            <person name="Cillingova A."/>
            <person name="Nosek J."/>
            <person name="Gabaldon T."/>
        </authorList>
    </citation>
    <scope>NUCLEOTIDE SEQUENCE [LARGE SCALE GENOMIC DNA]</scope>
    <source>
        <strain evidence="3 4">CBS 12239</strain>
    </source>
</reference>
<name>A0AAD5BGH8_9ASCO</name>
<dbReference type="RefSeq" id="XP_051609634.1">
    <property type="nucleotide sequence ID" value="XM_051751059.1"/>
</dbReference>
<dbReference type="Pfam" id="PF13516">
    <property type="entry name" value="LRR_6"/>
    <property type="match status" value="1"/>
</dbReference>
<evidence type="ECO:0000313" key="3">
    <source>
        <dbReference type="EMBL" id="KAI5960881.1"/>
    </source>
</evidence>
<keyword evidence="4" id="KW-1185">Reference proteome</keyword>
<dbReference type="InterPro" id="IPR032675">
    <property type="entry name" value="LRR_dom_sf"/>
</dbReference>
<dbReference type="SMART" id="SM00369">
    <property type="entry name" value="LRR_TYP"/>
    <property type="match status" value="2"/>
</dbReference>
<dbReference type="PANTHER" id="PTHR15454:SF56">
    <property type="entry name" value="PROTEIN PHOSPHATASE 1 REGULATORY SUBUNIT 7-RELATED"/>
    <property type="match status" value="1"/>
</dbReference>
<evidence type="ECO:0000256" key="1">
    <source>
        <dbReference type="ARBA" id="ARBA00022614"/>
    </source>
</evidence>
<protein>
    <submittedName>
        <fullName evidence="3">Uncharacterized protein</fullName>
    </submittedName>
</protein>
<comment type="caution">
    <text evidence="3">The sequence shown here is derived from an EMBL/GenBank/DDBJ whole genome shotgun (WGS) entry which is preliminary data.</text>
</comment>
<organism evidence="3 4">
    <name type="scientific">Candida theae</name>
    <dbReference type="NCBI Taxonomy" id="1198502"/>
    <lineage>
        <taxon>Eukaryota</taxon>
        <taxon>Fungi</taxon>
        <taxon>Dikarya</taxon>
        <taxon>Ascomycota</taxon>
        <taxon>Saccharomycotina</taxon>
        <taxon>Pichiomycetes</taxon>
        <taxon>Debaryomycetaceae</taxon>
        <taxon>Candida/Lodderomyces clade</taxon>
        <taxon>Candida</taxon>
    </lineage>
</organism>
<dbReference type="Proteomes" id="UP001204833">
    <property type="component" value="Unassembled WGS sequence"/>
</dbReference>
<accession>A0AAD5BGH8</accession>
<keyword evidence="1" id="KW-0433">Leucine-rich repeat</keyword>
<dbReference type="GO" id="GO:0005737">
    <property type="term" value="C:cytoplasm"/>
    <property type="evidence" value="ECO:0007669"/>
    <property type="project" value="TreeGrafter"/>
</dbReference>
<dbReference type="EMBL" id="JAIHNG010000083">
    <property type="protein sequence ID" value="KAI5960881.1"/>
    <property type="molecule type" value="Genomic_DNA"/>
</dbReference>
<dbReference type="PANTHER" id="PTHR15454">
    <property type="entry name" value="NISCHARIN RELATED"/>
    <property type="match status" value="1"/>
</dbReference>
<dbReference type="SUPFAM" id="SSF52047">
    <property type="entry name" value="RNI-like"/>
    <property type="match status" value="2"/>
</dbReference>
<sequence>MSTPHPSKLPLELFPVDTFAPDRYCVKTREQLVVVHDYCVDERITTIFKIAYDFSQLADIIEFEQLLKSITPGYYSKYEIQITFAPTCCYKINLQRLNNLFANMKYKITSLTIDNESGTTKVMGKLDPSNFKNLEKLNLNMASFEGSLVKCRKLKWFTYKPADKNEVFQLRQLPRSLKGLALAHLSQLVWPQEMDLWDHYPSLEEIALQYKPSSRQSKLPEGVANVIKYMTCHDTSVFNFEANDRDDGYSKEVWKLLADAAQKKKFALSSLQAQYLVTSPIETYPLKNLDIVAIADPQVLTSLTFPPSLESLRIAWIVECATTELFRALPRGIKSLNLHSCLFSDSIELLKLDDNFVGSVENVHFPKKLKFLSISKNGIEKLCYPDFPISLKELTISMNRIKELDISKNKNGELLNIEVLYFKGNKCKVNDLSWSRFPQSLIGLTLEDYKFRHPSYHFGSKLQYLRIMETDLIMLKSLSFGNFTTIKYLYLPQCNMRKLDIEIPQTVVELDLSANKIPNFPTELSKLRNLQVLDMSFNDISKLQVEFEYNTIEVLNLRNNDIADIELSFATPVTKLKSLDLSHNLLKHLSMKAIGQTEETRHANLYEIVLSGNDVTSKDNIGPLIDDLPESCQCLWVDTYKDSENTEISTFNHYASNEYPNRLVQNKDVSTSRKIFGKDIRMGILPEKKDKKPVDVPPVFFTNQDLRF</sequence>
<evidence type="ECO:0000256" key="2">
    <source>
        <dbReference type="ARBA" id="ARBA00022737"/>
    </source>
</evidence>
<dbReference type="SMART" id="SM00365">
    <property type="entry name" value="LRR_SD22"/>
    <property type="match status" value="3"/>
</dbReference>
<dbReference type="GeneID" id="76149872"/>
<keyword evidence="2" id="KW-0677">Repeat</keyword>
<dbReference type="InterPro" id="IPR001611">
    <property type="entry name" value="Leu-rich_rpt"/>
</dbReference>
<dbReference type="PROSITE" id="PS51450">
    <property type="entry name" value="LRR"/>
    <property type="match status" value="1"/>
</dbReference>
<proteinExistence type="predicted"/>
<dbReference type="AlphaFoldDB" id="A0AAD5BGH8"/>
<gene>
    <name evidence="3" type="ORF">KGF57_001813</name>
</gene>